<sequence>MKVKQTAKTSDSIFEPELRARLYRYCLSLTRSEQDAEDLLQETMLKAEARRQRRGDHANPEALLLRIAKNSWIDSLRRSTLYREIMQQQSKHCERQLQDEEDKSKERMAAAFHVLMRDLSPLQRIVLLMRDVFDYSAAECAAYLDTTEGAVKSLLHRARRALEPARSAGVDDWQWDIEHPADSQAADIDEMVEAYVLGDIERLLQLAGRTEEEAYMIVMAVSPQRIGSFTGSNVPYGAYQGMEMRLVS</sequence>
<dbReference type="Pfam" id="PF04542">
    <property type="entry name" value="Sigma70_r2"/>
    <property type="match status" value="1"/>
</dbReference>
<protein>
    <recommendedName>
        <fullName evidence="10">RNA polymerase subunit sigma-70</fullName>
    </recommendedName>
</protein>
<dbReference type="PANTHER" id="PTHR43133:SF8">
    <property type="entry name" value="RNA POLYMERASE SIGMA FACTOR HI_1459-RELATED"/>
    <property type="match status" value="1"/>
</dbReference>
<evidence type="ECO:0008006" key="10">
    <source>
        <dbReference type="Google" id="ProtNLM"/>
    </source>
</evidence>
<evidence type="ECO:0000313" key="9">
    <source>
        <dbReference type="Proteomes" id="UP000683139"/>
    </source>
</evidence>
<evidence type="ECO:0000256" key="4">
    <source>
        <dbReference type="ARBA" id="ARBA00023125"/>
    </source>
</evidence>
<gene>
    <name evidence="8" type="ORF">J40TS1_38660</name>
</gene>
<dbReference type="InterPro" id="IPR036388">
    <property type="entry name" value="WH-like_DNA-bd_sf"/>
</dbReference>
<keyword evidence="9" id="KW-1185">Reference proteome</keyword>
<evidence type="ECO:0000313" key="8">
    <source>
        <dbReference type="EMBL" id="GIP18224.1"/>
    </source>
</evidence>
<dbReference type="Pfam" id="PF08281">
    <property type="entry name" value="Sigma70_r4_2"/>
    <property type="match status" value="1"/>
</dbReference>
<dbReference type="InterPro" id="IPR013249">
    <property type="entry name" value="RNA_pol_sigma70_r4_t2"/>
</dbReference>
<accession>A0A919YTQ9</accession>
<evidence type="ECO:0000259" key="7">
    <source>
        <dbReference type="Pfam" id="PF08281"/>
    </source>
</evidence>
<dbReference type="AlphaFoldDB" id="A0A919YTQ9"/>
<dbReference type="RefSeq" id="WP_213518410.1">
    <property type="nucleotide sequence ID" value="NZ_BOSE01000008.1"/>
</dbReference>
<organism evidence="8 9">
    <name type="scientific">Paenibacillus montaniterrae</name>
    <dbReference type="NCBI Taxonomy" id="429341"/>
    <lineage>
        <taxon>Bacteria</taxon>
        <taxon>Bacillati</taxon>
        <taxon>Bacillota</taxon>
        <taxon>Bacilli</taxon>
        <taxon>Bacillales</taxon>
        <taxon>Paenibacillaceae</taxon>
        <taxon>Paenibacillus</taxon>
    </lineage>
</organism>
<evidence type="ECO:0000256" key="3">
    <source>
        <dbReference type="ARBA" id="ARBA00023082"/>
    </source>
</evidence>
<dbReference type="InterPro" id="IPR039425">
    <property type="entry name" value="RNA_pol_sigma-70-like"/>
</dbReference>
<dbReference type="InterPro" id="IPR014284">
    <property type="entry name" value="RNA_pol_sigma-70_dom"/>
</dbReference>
<dbReference type="NCBIfam" id="TIGR02937">
    <property type="entry name" value="sigma70-ECF"/>
    <property type="match status" value="1"/>
</dbReference>
<dbReference type="Gene3D" id="1.10.10.10">
    <property type="entry name" value="Winged helix-like DNA-binding domain superfamily/Winged helix DNA-binding domain"/>
    <property type="match status" value="1"/>
</dbReference>
<evidence type="ECO:0000259" key="6">
    <source>
        <dbReference type="Pfam" id="PF04542"/>
    </source>
</evidence>
<keyword evidence="5" id="KW-0804">Transcription</keyword>
<keyword evidence="3" id="KW-0731">Sigma factor</keyword>
<proteinExistence type="inferred from homology"/>
<dbReference type="InterPro" id="IPR013324">
    <property type="entry name" value="RNA_pol_sigma_r3/r4-like"/>
</dbReference>
<dbReference type="InterPro" id="IPR013325">
    <property type="entry name" value="RNA_pol_sigma_r2"/>
</dbReference>
<dbReference type="SUPFAM" id="SSF88946">
    <property type="entry name" value="Sigma2 domain of RNA polymerase sigma factors"/>
    <property type="match status" value="1"/>
</dbReference>
<keyword evidence="4" id="KW-0238">DNA-binding</keyword>
<dbReference type="EMBL" id="BOSE01000008">
    <property type="protein sequence ID" value="GIP18224.1"/>
    <property type="molecule type" value="Genomic_DNA"/>
</dbReference>
<dbReference type="SUPFAM" id="SSF88659">
    <property type="entry name" value="Sigma3 and sigma4 domains of RNA polymerase sigma factors"/>
    <property type="match status" value="1"/>
</dbReference>
<keyword evidence="2" id="KW-0805">Transcription regulation</keyword>
<evidence type="ECO:0000256" key="5">
    <source>
        <dbReference type="ARBA" id="ARBA00023163"/>
    </source>
</evidence>
<evidence type="ECO:0000256" key="2">
    <source>
        <dbReference type="ARBA" id="ARBA00023015"/>
    </source>
</evidence>
<name>A0A919YTQ9_9BACL</name>
<dbReference type="GO" id="GO:0003677">
    <property type="term" value="F:DNA binding"/>
    <property type="evidence" value="ECO:0007669"/>
    <property type="project" value="UniProtKB-KW"/>
</dbReference>
<dbReference type="Proteomes" id="UP000683139">
    <property type="component" value="Unassembled WGS sequence"/>
</dbReference>
<reference evidence="8" key="1">
    <citation type="submission" date="2021-03" db="EMBL/GenBank/DDBJ databases">
        <title>Antimicrobial resistance genes in bacteria isolated from Japanese honey, and their potential for conferring macrolide and lincosamide resistance in the American foulbrood pathogen Paenibacillus larvae.</title>
        <authorList>
            <person name="Okamoto M."/>
            <person name="Kumagai M."/>
            <person name="Kanamori H."/>
            <person name="Takamatsu D."/>
        </authorList>
    </citation>
    <scope>NUCLEOTIDE SEQUENCE</scope>
    <source>
        <strain evidence="8">J40TS1</strain>
    </source>
</reference>
<comment type="similarity">
    <text evidence="1">Belongs to the sigma-70 factor family. ECF subfamily.</text>
</comment>
<feature type="domain" description="RNA polymerase sigma-70 region 2" evidence="6">
    <location>
        <begin position="19"/>
        <end position="79"/>
    </location>
</feature>
<evidence type="ECO:0000256" key="1">
    <source>
        <dbReference type="ARBA" id="ARBA00010641"/>
    </source>
</evidence>
<dbReference type="Gene3D" id="1.10.1740.10">
    <property type="match status" value="1"/>
</dbReference>
<comment type="caution">
    <text evidence="8">The sequence shown here is derived from an EMBL/GenBank/DDBJ whole genome shotgun (WGS) entry which is preliminary data.</text>
</comment>
<dbReference type="GO" id="GO:0016987">
    <property type="term" value="F:sigma factor activity"/>
    <property type="evidence" value="ECO:0007669"/>
    <property type="project" value="UniProtKB-KW"/>
</dbReference>
<dbReference type="PANTHER" id="PTHR43133">
    <property type="entry name" value="RNA POLYMERASE ECF-TYPE SIGMA FACTO"/>
    <property type="match status" value="1"/>
</dbReference>
<dbReference type="InterPro" id="IPR007627">
    <property type="entry name" value="RNA_pol_sigma70_r2"/>
</dbReference>
<dbReference type="GO" id="GO:0006352">
    <property type="term" value="P:DNA-templated transcription initiation"/>
    <property type="evidence" value="ECO:0007669"/>
    <property type="project" value="InterPro"/>
</dbReference>
<feature type="domain" description="RNA polymerase sigma factor 70 region 4 type 2" evidence="7">
    <location>
        <begin position="111"/>
        <end position="162"/>
    </location>
</feature>